<dbReference type="SMART" id="SM00717">
    <property type="entry name" value="SANT"/>
    <property type="match status" value="2"/>
</dbReference>
<dbReference type="Gene3D" id="1.10.10.60">
    <property type="entry name" value="Homeodomain-like"/>
    <property type="match status" value="1"/>
</dbReference>
<feature type="non-terminal residue" evidence="12">
    <location>
        <position position="1"/>
    </location>
</feature>
<dbReference type="PROSITE" id="PS51293">
    <property type="entry name" value="SANT"/>
    <property type="match status" value="2"/>
</dbReference>
<organism evidence="12">
    <name type="scientific">Lygus hesperus</name>
    <name type="common">Western plant bug</name>
    <dbReference type="NCBI Taxonomy" id="30085"/>
    <lineage>
        <taxon>Eukaryota</taxon>
        <taxon>Metazoa</taxon>
        <taxon>Ecdysozoa</taxon>
        <taxon>Arthropoda</taxon>
        <taxon>Hexapoda</taxon>
        <taxon>Insecta</taxon>
        <taxon>Pterygota</taxon>
        <taxon>Neoptera</taxon>
        <taxon>Paraneoptera</taxon>
        <taxon>Hemiptera</taxon>
        <taxon>Heteroptera</taxon>
        <taxon>Panheteroptera</taxon>
        <taxon>Cimicomorpha</taxon>
        <taxon>Miridae</taxon>
        <taxon>Mirini</taxon>
        <taxon>Lygus</taxon>
    </lineage>
</organism>
<name>A0A146L786_LYGHE</name>
<feature type="domain" description="SANT" evidence="11">
    <location>
        <begin position="413"/>
        <end position="464"/>
    </location>
</feature>
<evidence type="ECO:0000256" key="3">
    <source>
        <dbReference type="ARBA" id="ARBA00022737"/>
    </source>
</evidence>
<feature type="region of interest" description="Disordered" evidence="9">
    <location>
        <begin position="69"/>
        <end position="94"/>
    </location>
</feature>
<evidence type="ECO:0000256" key="5">
    <source>
        <dbReference type="ARBA" id="ARBA00023054"/>
    </source>
</evidence>
<evidence type="ECO:0000313" key="12">
    <source>
        <dbReference type="EMBL" id="JAQ04233.1"/>
    </source>
</evidence>
<keyword evidence="2" id="KW-0678">Repressor</keyword>
<dbReference type="InterPro" id="IPR049048">
    <property type="entry name" value="REST_helical"/>
</dbReference>
<gene>
    <name evidence="12" type="primary">CoRest_0</name>
    <name evidence="12" type="ORF">g.62720</name>
</gene>
<feature type="region of interest" description="Disordered" evidence="9">
    <location>
        <begin position="247"/>
        <end position="282"/>
    </location>
</feature>
<dbReference type="Gene3D" id="1.20.58.1880">
    <property type="match status" value="1"/>
</dbReference>
<comment type="subcellular location">
    <subcellularLocation>
        <location evidence="1">Nucleus</location>
    </subcellularLocation>
</comment>
<dbReference type="Gene3D" id="4.10.1240.50">
    <property type="match status" value="1"/>
</dbReference>
<dbReference type="PROSITE" id="PS51156">
    <property type="entry name" value="ELM2"/>
    <property type="match status" value="1"/>
</dbReference>
<dbReference type="EMBL" id="GDHC01014396">
    <property type="protein sequence ID" value="JAQ04233.1"/>
    <property type="molecule type" value="Transcribed_RNA"/>
</dbReference>
<keyword evidence="4" id="KW-0805">Transcription regulation</keyword>
<reference evidence="12" key="1">
    <citation type="journal article" date="2016" name="Gigascience">
        <title>De novo construction of an expanded transcriptome assembly for the western tarnished plant bug, Lygus hesperus.</title>
        <authorList>
            <person name="Tassone E.E."/>
            <person name="Geib S.M."/>
            <person name="Hall B."/>
            <person name="Fabrick J.A."/>
            <person name="Brent C.S."/>
            <person name="Hull J.J."/>
        </authorList>
    </citation>
    <scope>NUCLEOTIDE SEQUENCE</scope>
</reference>
<dbReference type="GO" id="GO:0000118">
    <property type="term" value="C:histone deacetylase complex"/>
    <property type="evidence" value="ECO:0007669"/>
    <property type="project" value="TreeGrafter"/>
</dbReference>
<keyword evidence="7" id="KW-0539">Nucleus</keyword>
<protein>
    <submittedName>
        <fullName evidence="12">REST corepressor</fullName>
    </submittedName>
</protein>
<evidence type="ECO:0000256" key="7">
    <source>
        <dbReference type="ARBA" id="ARBA00023242"/>
    </source>
</evidence>
<feature type="domain" description="SANT" evidence="11">
    <location>
        <begin position="183"/>
        <end position="234"/>
    </location>
</feature>
<dbReference type="FunFam" id="1.20.58.1880:FF:000001">
    <property type="entry name" value="REST corepressor 1"/>
    <property type="match status" value="1"/>
</dbReference>
<keyword evidence="6" id="KW-0804">Transcription</keyword>
<dbReference type="CDD" id="cd00167">
    <property type="entry name" value="SANT"/>
    <property type="match status" value="1"/>
</dbReference>
<dbReference type="Pfam" id="PF00249">
    <property type="entry name" value="Myb_DNA-binding"/>
    <property type="match status" value="2"/>
</dbReference>
<dbReference type="InterPro" id="IPR009057">
    <property type="entry name" value="Homeodomain-like_sf"/>
</dbReference>
<feature type="compositionally biased region" description="Low complexity" evidence="9">
    <location>
        <begin position="80"/>
        <end position="90"/>
    </location>
</feature>
<accession>A0A146L786</accession>
<dbReference type="PANTHER" id="PTHR16089:SF28">
    <property type="entry name" value="REST COREPRESSOR"/>
    <property type="match status" value="1"/>
</dbReference>
<evidence type="ECO:0000259" key="10">
    <source>
        <dbReference type="PROSITE" id="PS51156"/>
    </source>
</evidence>
<feature type="compositionally biased region" description="Polar residues" evidence="9">
    <location>
        <begin position="494"/>
        <end position="513"/>
    </location>
</feature>
<evidence type="ECO:0000256" key="2">
    <source>
        <dbReference type="ARBA" id="ARBA00022491"/>
    </source>
</evidence>
<dbReference type="GO" id="GO:0005667">
    <property type="term" value="C:transcription regulator complex"/>
    <property type="evidence" value="ECO:0007669"/>
    <property type="project" value="TreeGrafter"/>
</dbReference>
<evidence type="ECO:0000256" key="1">
    <source>
        <dbReference type="ARBA" id="ARBA00004123"/>
    </source>
</evidence>
<evidence type="ECO:0000256" key="8">
    <source>
        <dbReference type="ARBA" id="ARBA00038011"/>
    </source>
</evidence>
<dbReference type="InterPro" id="IPR000949">
    <property type="entry name" value="ELM2_dom"/>
</dbReference>
<dbReference type="SMART" id="SM01189">
    <property type="entry name" value="ELM2"/>
    <property type="match status" value="1"/>
</dbReference>
<dbReference type="GO" id="GO:0003714">
    <property type="term" value="F:transcription corepressor activity"/>
    <property type="evidence" value="ECO:0007669"/>
    <property type="project" value="TreeGrafter"/>
</dbReference>
<evidence type="ECO:0000256" key="4">
    <source>
        <dbReference type="ARBA" id="ARBA00023015"/>
    </source>
</evidence>
<evidence type="ECO:0000256" key="9">
    <source>
        <dbReference type="SAM" id="MobiDB-lite"/>
    </source>
</evidence>
<dbReference type="PANTHER" id="PTHR16089">
    <property type="entry name" value="REST COREPRESSOR COREST PROTEIN-RELATED"/>
    <property type="match status" value="1"/>
</dbReference>
<dbReference type="SUPFAM" id="SSF46689">
    <property type="entry name" value="Homeodomain-like"/>
    <property type="match status" value="2"/>
</dbReference>
<dbReference type="InterPro" id="IPR051066">
    <property type="entry name" value="Trans_reg/Corepressor"/>
</dbReference>
<dbReference type="InterPro" id="IPR001005">
    <property type="entry name" value="SANT/Myb"/>
</dbReference>
<dbReference type="Pfam" id="PF01448">
    <property type="entry name" value="ELM2"/>
    <property type="match status" value="1"/>
</dbReference>
<feature type="domain" description="ELM2" evidence="10">
    <location>
        <begin position="97"/>
        <end position="182"/>
    </location>
</feature>
<feature type="region of interest" description="Disordered" evidence="9">
    <location>
        <begin position="474"/>
        <end position="520"/>
    </location>
</feature>
<dbReference type="FunFam" id="4.10.1240.50:FF:000002">
    <property type="entry name" value="REST corepressor isoform X1"/>
    <property type="match status" value="1"/>
</dbReference>
<sequence>DRVVLRWLDLQSNRAPVLLAPQFLLSSFCLQFVQNIDKASGYPPDSSRECVKTFEGLPGAMVFAEKTNDSLRNGRRSRGPSPIQSISSLSSDEESGEKIRVGKEYQALVPPLIPPNERRPELTNDRALLVWEPTNDISDAKLDNYISVAKEKYGYNGEQALGMLFWHKHVLQSALNDLPNFTPFPDEWTVEDKVLFEQAFQFHGKSFHRIRQMLPDKSIATLVKHYYSWKKTRCRTSLMDKHAKKLSARASNSEEGAVASDGGSEVGSITDSDSEDKKEGAETKTSCGNCAVLCTVAQTTSKGPLCNSCYTHWRRTGATRPTIGPAKPRDRHANSVLARSKRKPPRGMYINHDDLVIISADSPQNGEVILKALDREIVSLKRQVQSNKQTISGLKTKTAEGLGELRPSDNNSRINTRWTNEEMLLAVQGVRMHGKDFNTIAEVLGTKTETHLRLFYAKERKRYNLDKIVAEYEAEHGPSQNSSEQKMEVDGDAGQSSPSSPANQKPSTTSPSGSAAVKTK</sequence>
<keyword evidence="3" id="KW-0677">Repeat</keyword>
<dbReference type="Pfam" id="PF20878">
    <property type="entry name" value="REST_helical"/>
    <property type="match status" value="1"/>
</dbReference>
<comment type="similarity">
    <text evidence="8">Belongs to the CoREST family.</text>
</comment>
<dbReference type="GO" id="GO:0006357">
    <property type="term" value="P:regulation of transcription by RNA polymerase II"/>
    <property type="evidence" value="ECO:0007669"/>
    <property type="project" value="TreeGrafter"/>
</dbReference>
<dbReference type="AlphaFoldDB" id="A0A146L786"/>
<proteinExistence type="inferred from homology"/>
<keyword evidence="5" id="KW-0175">Coiled coil</keyword>
<dbReference type="InterPro" id="IPR017884">
    <property type="entry name" value="SANT_dom"/>
</dbReference>
<dbReference type="FunFam" id="1.10.10.60:FF:000033">
    <property type="entry name" value="REST corepressor 3"/>
    <property type="match status" value="1"/>
</dbReference>
<evidence type="ECO:0000256" key="6">
    <source>
        <dbReference type="ARBA" id="ARBA00023163"/>
    </source>
</evidence>
<evidence type="ECO:0000259" key="11">
    <source>
        <dbReference type="PROSITE" id="PS51293"/>
    </source>
</evidence>